<protein>
    <recommendedName>
        <fullName evidence="8">PGG domain-containing protein</fullName>
    </recommendedName>
</protein>
<dbReference type="InterPro" id="IPR026961">
    <property type="entry name" value="PGG_dom"/>
</dbReference>
<dbReference type="SMART" id="SM00248">
    <property type="entry name" value="ANK"/>
    <property type="match status" value="5"/>
</dbReference>
<keyword evidence="6" id="KW-0472">Membrane</keyword>
<evidence type="ECO:0000256" key="6">
    <source>
        <dbReference type="ARBA" id="ARBA00023136"/>
    </source>
</evidence>
<keyword evidence="4" id="KW-1133">Transmembrane helix</keyword>
<dbReference type="GO" id="GO:0005886">
    <property type="term" value="C:plasma membrane"/>
    <property type="evidence" value="ECO:0007669"/>
    <property type="project" value="TreeGrafter"/>
</dbReference>
<dbReference type="Gramene" id="RZC49507">
    <property type="protein sequence ID" value="RZC49507"/>
    <property type="gene ID" value="C5167_017933"/>
</dbReference>
<dbReference type="PANTHER" id="PTHR24186:SF37">
    <property type="entry name" value="PGG DOMAIN-CONTAINING PROTEIN"/>
    <property type="match status" value="1"/>
</dbReference>
<dbReference type="PROSITE" id="PS50088">
    <property type="entry name" value="ANK_REPEAT"/>
    <property type="match status" value="2"/>
</dbReference>
<evidence type="ECO:0000256" key="5">
    <source>
        <dbReference type="ARBA" id="ARBA00023043"/>
    </source>
</evidence>
<dbReference type="Proteomes" id="UP000316621">
    <property type="component" value="Chromosome 2"/>
</dbReference>
<dbReference type="Pfam" id="PF13962">
    <property type="entry name" value="PGG"/>
    <property type="match status" value="1"/>
</dbReference>
<comment type="subcellular location">
    <subcellularLocation>
        <location evidence="1">Membrane</location>
        <topology evidence="1">Multi-pass membrane protein</topology>
    </subcellularLocation>
</comment>
<evidence type="ECO:0000313" key="10">
    <source>
        <dbReference type="Proteomes" id="UP000316621"/>
    </source>
</evidence>
<name>A0A4Y7ILB6_PAPSO</name>
<evidence type="ECO:0000256" key="4">
    <source>
        <dbReference type="ARBA" id="ARBA00022989"/>
    </source>
</evidence>
<dbReference type="PROSITE" id="PS50297">
    <property type="entry name" value="ANK_REP_REGION"/>
    <property type="match status" value="2"/>
</dbReference>
<feature type="repeat" description="ANK" evidence="7">
    <location>
        <begin position="175"/>
        <end position="197"/>
    </location>
</feature>
<evidence type="ECO:0000259" key="8">
    <source>
        <dbReference type="Pfam" id="PF13962"/>
    </source>
</evidence>
<evidence type="ECO:0000256" key="3">
    <source>
        <dbReference type="ARBA" id="ARBA00022737"/>
    </source>
</evidence>
<gene>
    <name evidence="9" type="ORF">C5167_017933</name>
</gene>
<dbReference type="Pfam" id="PF12796">
    <property type="entry name" value="Ank_2"/>
    <property type="match status" value="1"/>
</dbReference>
<reference evidence="9 10" key="1">
    <citation type="journal article" date="2018" name="Science">
        <title>The opium poppy genome and morphinan production.</title>
        <authorList>
            <person name="Guo L."/>
            <person name="Winzer T."/>
            <person name="Yang X."/>
            <person name="Li Y."/>
            <person name="Ning Z."/>
            <person name="He Z."/>
            <person name="Teodor R."/>
            <person name="Lu Y."/>
            <person name="Bowser T.A."/>
            <person name="Graham I.A."/>
            <person name="Ye K."/>
        </authorList>
    </citation>
    <scope>NUCLEOTIDE SEQUENCE [LARGE SCALE GENOMIC DNA]</scope>
    <source>
        <strain evidence="10">cv. HN1</strain>
        <tissue evidence="9">Leaves</tissue>
    </source>
</reference>
<accession>A0A4Y7ILB6</accession>
<dbReference type="Pfam" id="PF00023">
    <property type="entry name" value="Ank"/>
    <property type="match status" value="1"/>
</dbReference>
<proteinExistence type="predicted"/>
<dbReference type="STRING" id="3469.A0A4Y7ILB6"/>
<keyword evidence="10" id="KW-1185">Reference proteome</keyword>
<dbReference type="AlphaFoldDB" id="A0A4Y7ILB6"/>
<evidence type="ECO:0000256" key="7">
    <source>
        <dbReference type="PROSITE-ProRule" id="PRU00023"/>
    </source>
</evidence>
<sequence length="396" mass="45022">MSRKLNVYCQIMFSDDDSRLKSLDEISTSFCRTPLHISAMCSDITFAAKILGKRCDLALKTDSQGFTPLHLASTRTSHCMVKLLVEVNSDACMYQDQYGRIPLYLAAMNDHIRIMEVLLGKRPEAIHPRHDRDENILHFCVKHNKLKSLKFLVEYLVGAQPANRNDISVNSKDNDGNTILHLAAEMKKFKILNYLLEFQTLRIEINAVNNKYDKALDMLSQIERDDLKFGFYDYLGRAKKLKKEALSRDNDGEWMKERVNALLVVPTLIAGISFQAVINPPGGAWQDDTKVDSGTDPIRFAYYINHMFGYSMTGCWDPYLQNHQQISALSKNNSIGGSNDDTQDNIYDFIESLELLYHNHSKNVFGSLMTEDADFKSIVSDYNKSGGSTILDLHGY</sequence>
<dbReference type="InterPro" id="IPR002110">
    <property type="entry name" value="Ankyrin_rpt"/>
</dbReference>
<evidence type="ECO:0000256" key="2">
    <source>
        <dbReference type="ARBA" id="ARBA00022692"/>
    </source>
</evidence>
<evidence type="ECO:0000313" key="9">
    <source>
        <dbReference type="EMBL" id="RZC49507.1"/>
    </source>
</evidence>
<dbReference type="SUPFAM" id="SSF48403">
    <property type="entry name" value="Ankyrin repeat"/>
    <property type="match status" value="1"/>
</dbReference>
<dbReference type="Gene3D" id="1.25.40.20">
    <property type="entry name" value="Ankyrin repeat-containing domain"/>
    <property type="match status" value="1"/>
</dbReference>
<dbReference type="EMBL" id="CM010716">
    <property type="protein sequence ID" value="RZC49507.1"/>
    <property type="molecule type" value="Genomic_DNA"/>
</dbReference>
<evidence type="ECO:0000256" key="1">
    <source>
        <dbReference type="ARBA" id="ARBA00004141"/>
    </source>
</evidence>
<keyword evidence="3" id="KW-0677">Repeat</keyword>
<feature type="repeat" description="ANK" evidence="7">
    <location>
        <begin position="64"/>
        <end position="96"/>
    </location>
</feature>
<keyword evidence="5 7" id="KW-0040">ANK repeat</keyword>
<feature type="domain" description="PGG" evidence="8">
    <location>
        <begin position="253"/>
        <end position="297"/>
    </location>
</feature>
<dbReference type="PANTHER" id="PTHR24186">
    <property type="entry name" value="PROTEIN PHOSPHATASE 1 REGULATORY SUBUNIT"/>
    <property type="match status" value="1"/>
</dbReference>
<keyword evidence="2" id="KW-0812">Transmembrane</keyword>
<dbReference type="InterPro" id="IPR036770">
    <property type="entry name" value="Ankyrin_rpt-contain_sf"/>
</dbReference>
<organism evidence="9 10">
    <name type="scientific">Papaver somniferum</name>
    <name type="common">Opium poppy</name>
    <dbReference type="NCBI Taxonomy" id="3469"/>
    <lineage>
        <taxon>Eukaryota</taxon>
        <taxon>Viridiplantae</taxon>
        <taxon>Streptophyta</taxon>
        <taxon>Embryophyta</taxon>
        <taxon>Tracheophyta</taxon>
        <taxon>Spermatophyta</taxon>
        <taxon>Magnoliopsida</taxon>
        <taxon>Ranunculales</taxon>
        <taxon>Papaveraceae</taxon>
        <taxon>Papaveroideae</taxon>
        <taxon>Papaver</taxon>
    </lineage>
</organism>